<feature type="region of interest" description="Disordered" evidence="1">
    <location>
        <begin position="28"/>
        <end position="52"/>
    </location>
</feature>
<dbReference type="EMBL" id="UINC01037844">
    <property type="protein sequence ID" value="SVB33951.1"/>
    <property type="molecule type" value="Genomic_DNA"/>
</dbReference>
<gene>
    <name evidence="2" type="ORF">METZ01_LOCUS186805</name>
</gene>
<dbReference type="PROSITE" id="PS51257">
    <property type="entry name" value="PROKAR_LIPOPROTEIN"/>
    <property type="match status" value="1"/>
</dbReference>
<feature type="non-terminal residue" evidence="2">
    <location>
        <position position="191"/>
    </location>
</feature>
<organism evidence="2">
    <name type="scientific">marine metagenome</name>
    <dbReference type="NCBI Taxonomy" id="408172"/>
    <lineage>
        <taxon>unclassified sequences</taxon>
        <taxon>metagenomes</taxon>
        <taxon>ecological metagenomes</taxon>
    </lineage>
</organism>
<proteinExistence type="predicted"/>
<evidence type="ECO:0008006" key="3">
    <source>
        <dbReference type="Google" id="ProtNLM"/>
    </source>
</evidence>
<reference evidence="2" key="1">
    <citation type="submission" date="2018-05" db="EMBL/GenBank/DDBJ databases">
        <authorList>
            <person name="Lanie J.A."/>
            <person name="Ng W.-L."/>
            <person name="Kazmierczak K.M."/>
            <person name="Andrzejewski T.M."/>
            <person name="Davidsen T.M."/>
            <person name="Wayne K.J."/>
            <person name="Tettelin H."/>
            <person name="Glass J.I."/>
            <person name="Rusch D."/>
            <person name="Podicherti R."/>
            <person name="Tsui H.-C.T."/>
            <person name="Winkler M.E."/>
        </authorList>
    </citation>
    <scope>NUCLEOTIDE SEQUENCE</scope>
</reference>
<protein>
    <recommendedName>
        <fullName evidence="3">Lipoprotein</fullName>
    </recommendedName>
</protein>
<name>A0A382D8C6_9ZZZZ</name>
<feature type="compositionally biased region" description="Polar residues" evidence="1">
    <location>
        <begin position="28"/>
        <end position="45"/>
    </location>
</feature>
<sequence length="191" mass="21242">MKKSASSLVLSFLFISALTFLGCGSPGDSTGGNSNSTEQKSSGTPPTQPAPNHAKFIPEDAWLVATVRPGQILGKLDYETVIHMPAIAFLYSAMNPDFGGEFDLEDEEERDMAVYITRMIENPSESGIKLDADGYFFLGQAKKQKQRNEFMFIPPLPTFGFILPLADHDKFENLVERLLETSRENDEVRRT</sequence>
<evidence type="ECO:0000313" key="2">
    <source>
        <dbReference type="EMBL" id="SVB33951.1"/>
    </source>
</evidence>
<accession>A0A382D8C6</accession>
<dbReference type="AlphaFoldDB" id="A0A382D8C6"/>
<evidence type="ECO:0000256" key="1">
    <source>
        <dbReference type="SAM" id="MobiDB-lite"/>
    </source>
</evidence>